<dbReference type="eggNOG" id="COG1390">
    <property type="taxonomic scope" value="Bacteria"/>
</dbReference>
<keyword evidence="4" id="KW-0175">Coiled coil</keyword>
<feature type="coiled-coil region" evidence="4">
    <location>
        <begin position="30"/>
        <end position="107"/>
    </location>
</feature>
<proteinExistence type="inferred from homology"/>
<protein>
    <submittedName>
        <fullName evidence="5">H+transporting two-sector ATPase E subunit</fullName>
    </submittedName>
</protein>
<organism evidence="5 6">
    <name type="scientific">Thermovirga lienii (strain ATCC BAA-1197 / DSM 17291 / Cas60314)</name>
    <dbReference type="NCBI Taxonomy" id="580340"/>
    <lineage>
        <taxon>Bacteria</taxon>
        <taxon>Thermotogati</taxon>
        <taxon>Synergistota</taxon>
        <taxon>Synergistia</taxon>
        <taxon>Synergistales</taxon>
        <taxon>Thermovirgaceae</taxon>
        <taxon>Thermovirga</taxon>
    </lineage>
</organism>
<name>G7V7A1_THELD</name>
<dbReference type="STRING" id="580340.Tlie_1493"/>
<dbReference type="GO" id="GO:0033178">
    <property type="term" value="C:proton-transporting two-sector ATPase complex, catalytic domain"/>
    <property type="evidence" value="ECO:0007669"/>
    <property type="project" value="InterPro"/>
</dbReference>
<evidence type="ECO:0000256" key="1">
    <source>
        <dbReference type="ARBA" id="ARBA00005901"/>
    </source>
</evidence>
<dbReference type="SUPFAM" id="SSF160527">
    <property type="entry name" value="V-type ATPase subunit E-like"/>
    <property type="match status" value="1"/>
</dbReference>
<evidence type="ECO:0000313" key="5">
    <source>
        <dbReference type="EMBL" id="AER67217.1"/>
    </source>
</evidence>
<sequence length="206" mass="23509">MSSEELLNKKLNGLKELILMEAEHERAKIIEMAKKEAEAVEKEEMEKIAKEEALILKEAEERAESIRRRQVMAAERERKTEFLRLQNQLLKEATTLLEDKLNHLREDPRYPEILVGLVLDAISVLEGVNAIKIRLSAQDAHLGEHVAQEVRKSLPNLKVSFDGEPAPILGGVWVYSEDEKRFVRADWKAQAQELSASLADRLLPLI</sequence>
<keyword evidence="2" id="KW-0813">Transport</keyword>
<evidence type="ECO:0000313" key="6">
    <source>
        <dbReference type="Proteomes" id="UP000005868"/>
    </source>
</evidence>
<keyword evidence="6" id="KW-1185">Reference proteome</keyword>
<evidence type="ECO:0000256" key="2">
    <source>
        <dbReference type="ARBA" id="ARBA00022448"/>
    </source>
</evidence>
<dbReference type="AlphaFoldDB" id="G7V7A1"/>
<dbReference type="Proteomes" id="UP000005868">
    <property type="component" value="Chromosome"/>
</dbReference>
<keyword evidence="3" id="KW-0406">Ion transport</keyword>
<dbReference type="EMBL" id="CP003096">
    <property type="protein sequence ID" value="AER67217.1"/>
    <property type="molecule type" value="Genomic_DNA"/>
</dbReference>
<gene>
    <name evidence="5" type="ordered locus">Tlie_1493</name>
</gene>
<reference evidence="5 6" key="2">
    <citation type="journal article" date="2012" name="Stand. Genomic Sci.">
        <title>Genome sequence of the moderately thermophilic, amino-acid-degrading and sulfur-reducing bacterium Thermovirga lienii type strain (Cas60314(T)).</title>
        <authorList>
            <person name="Goker M."/>
            <person name="Saunders E."/>
            <person name="Lapidus A."/>
            <person name="Nolan M."/>
            <person name="Lucas S."/>
            <person name="Hammon N."/>
            <person name="Deshpande S."/>
            <person name="Cheng J.F."/>
            <person name="Han C."/>
            <person name="Tapia R."/>
            <person name="Goodwin L.A."/>
            <person name="Pitluck S."/>
            <person name="Liolios K."/>
            <person name="Mavromatis K."/>
            <person name="Pagani I."/>
            <person name="Ivanova N."/>
            <person name="Mikhailova N."/>
            <person name="Pati A."/>
            <person name="Chen A."/>
            <person name="Palaniappan K."/>
            <person name="Land M."/>
            <person name="Chang Y.J."/>
            <person name="Jeffries C.D."/>
            <person name="Brambilla E.M."/>
            <person name="Rohde M."/>
            <person name="Spring S."/>
            <person name="Detter J.C."/>
            <person name="Woyke T."/>
            <person name="Bristow J."/>
            <person name="Eisen J.A."/>
            <person name="Markowitz V."/>
            <person name="Hugenholtz P."/>
            <person name="Kyrpides N.C."/>
            <person name="Klenk H.P."/>
        </authorList>
    </citation>
    <scope>NUCLEOTIDE SEQUENCE [LARGE SCALE GENOMIC DNA]</scope>
    <source>
        <strain evidence="6">ATCC BAA-1197 / DSM 17291 / Cas60314</strain>
    </source>
</reference>
<dbReference type="InterPro" id="IPR038495">
    <property type="entry name" value="ATPase_E_C"/>
</dbReference>
<dbReference type="Pfam" id="PF01991">
    <property type="entry name" value="vATP-synt_E"/>
    <property type="match status" value="1"/>
</dbReference>
<accession>G7V7A1</accession>
<dbReference type="Gene3D" id="3.30.2320.30">
    <property type="entry name" value="ATP synthase, E subunit, C-terminal"/>
    <property type="match status" value="1"/>
</dbReference>
<dbReference type="KEGG" id="tli:Tlie_1493"/>
<evidence type="ECO:0000256" key="3">
    <source>
        <dbReference type="ARBA" id="ARBA00023065"/>
    </source>
</evidence>
<dbReference type="HOGENOM" id="CLU_1331404_0_0_0"/>
<comment type="similarity">
    <text evidence="1">Belongs to the V-ATPase E subunit family.</text>
</comment>
<dbReference type="GO" id="GO:0046961">
    <property type="term" value="F:proton-transporting ATPase activity, rotational mechanism"/>
    <property type="evidence" value="ECO:0007669"/>
    <property type="project" value="InterPro"/>
</dbReference>
<reference evidence="6" key="1">
    <citation type="submission" date="2011-10" db="EMBL/GenBank/DDBJ databases">
        <title>The complete genome of chromosome of Thermovirga lienii DSM 17291.</title>
        <authorList>
            <consortium name="US DOE Joint Genome Institute (JGI-PGF)"/>
            <person name="Lucas S."/>
            <person name="Copeland A."/>
            <person name="Lapidus A."/>
            <person name="Glavina del Rio T."/>
            <person name="Dalin E."/>
            <person name="Tice H."/>
            <person name="Bruce D."/>
            <person name="Goodwin L."/>
            <person name="Pitluck S."/>
            <person name="Peters L."/>
            <person name="Mikhailova N."/>
            <person name="Saunders E."/>
            <person name="Kyrpides N."/>
            <person name="Mavromatis K."/>
            <person name="Ivanova N."/>
            <person name="Last F.I."/>
            <person name="Brettin T."/>
            <person name="Detter J.C."/>
            <person name="Han C."/>
            <person name="Larimer F."/>
            <person name="Land M."/>
            <person name="Hauser L."/>
            <person name="Markowitz V."/>
            <person name="Cheng J.-F."/>
            <person name="Hugenholtz P."/>
            <person name="Woyke T."/>
            <person name="Wu D."/>
            <person name="Spring S."/>
            <person name="Schroeder M."/>
            <person name="Brambilla E.-M."/>
            <person name="Klenk H.-P."/>
            <person name="Eisen J.A."/>
        </authorList>
    </citation>
    <scope>NUCLEOTIDE SEQUENCE [LARGE SCALE GENOMIC DNA]</scope>
    <source>
        <strain evidence="6">ATCC BAA-1197 / DSM 17291 / Cas60314</strain>
    </source>
</reference>
<evidence type="ECO:0000256" key="4">
    <source>
        <dbReference type="SAM" id="Coils"/>
    </source>
</evidence>
<dbReference type="OrthoDB" id="4629at2"/>
<dbReference type="InterPro" id="IPR002842">
    <property type="entry name" value="ATPase_V1_Esu"/>
</dbReference>